<evidence type="ECO:0000256" key="6">
    <source>
        <dbReference type="SAM" id="MobiDB-lite"/>
    </source>
</evidence>
<evidence type="ECO:0000256" key="4">
    <source>
        <dbReference type="ARBA" id="ARBA00022989"/>
    </source>
</evidence>
<dbReference type="InterPro" id="IPR020846">
    <property type="entry name" value="MFS_dom"/>
</dbReference>
<comment type="subcellular location">
    <subcellularLocation>
        <location evidence="1">Membrane</location>
        <topology evidence="1">Multi-pass membrane protein</topology>
    </subcellularLocation>
</comment>
<gene>
    <name evidence="9" type="ORF">TWF696_009770</name>
</gene>
<name>A0AAV9UDS4_9PEZI</name>
<dbReference type="Proteomes" id="UP001375240">
    <property type="component" value="Unassembled WGS sequence"/>
</dbReference>
<evidence type="ECO:0000256" key="7">
    <source>
        <dbReference type="SAM" id="Phobius"/>
    </source>
</evidence>
<feature type="transmembrane region" description="Helical" evidence="7">
    <location>
        <begin position="189"/>
        <end position="209"/>
    </location>
</feature>
<feature type="transmembrane region" description="Helical" evidence="7">
    <location>
        <begin position="161"/>
        <end position="183"/>
    </location>
</feature>
<dbReference type="EMBL" id="JAVHNQ010000009">
    <property type="protein sequence ID" value="KAK6338974.1"/>
    <property type="molecule type" value="Genomic_DNA"/>
</dbReference>
<feature type="transmembrane region" description="Helical" evidence="7">
    <location>
        <begin position="70"/>
        <end position="92"/>
    </location>
</feature>
<keyword evidence="5 7" id="KW-0472">Membrane</keyword>
<feature type="transmembrane region" description="Helical" evidence="7">
    <location>
        <begin position="305"/>
        <end position="323"/>
    </location>
</feature>
<proteinExistence type="predicted"/>
<protein>
    <recommendedName>
        <fullName evidence="8">Major facilitator superfamily (MFS) profile domain-containing protein</fullName>
    </recommendedName>
</protein>
<dbReference type="GO" id="GO:0022857">
    <property type="term" value="F:transmembrane transporter activity"/>
    <property type="evidence" value="ECO:0007669"/>
    <property type="project" value="InterPro"/>
</dbReference>
<evidence type="ECO:0000256" key="5">
    <source>
        <dbReference type="ARBA" id="ARBA00023136"/>
    </source>
</evidence>
<dbReference type="GO" id="GO:0016020">
    <property type="term" value="C:membrane"/>
    <property type="evidence" value="ECO:0007669"/>
    <property type="project" value="UniProtKB-SubCell"/>
</dbReference>
<feature type="transmembrane region" description="Helical" evidence="7">
    <location>
        <begin position="274"/>
        <end position="293"/>
    </location>
</feature>
<feature type="transmembrane region" description="Helical" evidence="7">
    <location>
        <begin position="361"/>
        <end position="391"/>
    </location>
</feature>
<accession>A0AAV9UDS4</accession>
<feature type="transmembrane region" description="Helical" evidence="7">
    <location>
        <begin position="438"/>
        <end position="459"/>
    </location>
</feature>
<feature type="transmembrane region" description="Helical" evidence="7">
    <location>
        <begin position="131"/>
        <end position="149"/>
    </location>
</feature>
<feature type="domain" description="Major facilitator superfamily (MFS) profile" evidence="8">
    <location>
        <begin position="30"/>
        <end position="464"/>
    </location>
</feature>
<organism evidence="9 10">
    <name type="scientific">Orbilia brochopaga</name>
    <dbReference type="NCBI Taxonomy" id="3140254"/>
    <lineage>
        <taxon>Eukaryota</taxon>
        <taxon>Fungi</taxon>
        <taxon>Dikarya</taxon>
        <taxon>Ascomycota</taxon>
        <taxon>Pezizomycotina</taxon>
        <taxon>Orbiliomycetes</taxon>
        <taxon>Orbiliales</taxon>
        <taxon>Orbiliaceae</taxon>
        <taxon>Orbilia</taxon>
    </lineage>
</organism>
<evidence type="ECO:0000256" key="3">
    <source>
        <dbReference type="ARBA" id="ARBA00022692"/>
    </source>
</evidence>
<feature type="transmembrane region" description="Helical" evidence="7">
    <location>
        <begin position="330"/>
        <end position="349"/>
    </location>
</feature>
<evidence type="ECO:0000256" key="2">
    <source>
        <dbReference type="ARBA" id="ARBA00022448"/>
    </source>
</evidence>
<dbReference type="SUPFAM" id="SSF103473">
    <property type="entry name" value="MFS general substrate transporter"/>
    <property type="match status" value="1"/>
</dbReference>
<sequence length="562" mass="60284">MKWSVLPAFLTGDGSRRPIFLAFRSSKEFIITTVTFGIFVDILLYSIVVPVLPFALVWRANVEESTVQRWISVMLAVYGAGLLVASPIFGYVADHTKYRRAPFLWGLVLLAASTAMFCVGNSIPILIVARLIQGMSGGCIWVVGLALVIDTVPANEQAQSMGFVSIGLTAGFSLGPLLGGVIYAKAGYVAVFILAFAVIGFDIVMRILVIEKSAAKKWLPDPPADTQASALEDQSKQNPALTLRETMANAPAGQESRVPAILLLLRLPRQLNSILITVVLGTIFSGFDALLPLRVKYVFNFNSTAAGLIFLSIIIPSLLAPLVGRYSDRYGPRWFVVIAFFLAAPFFVLLRLPSHDTTGDIVLMCALLACIGFVVSAAMPGAMGEVSAAVVEYERERPGVFGERGAFAQAYALFNIAYSGGSVVGPLLGGLLNDAVGWNNVVLVFGVLCLLTSFITVYYTGGKITKDELPWNIIKRRRAARTQENDVDAQEVKEELGLDAKPAENGEAVPSKPEIEDTPPSSKLDETPAATTPALSPGPREPAASSSETPADAIEPVARKSE</sequence>
<dbReference type="InterPro" id="IPR036259">
    <property type="entry name" value="MFS_trans_sf"/>
</dbReference>
<comment type="caution">
    <text evidence="9">The sequence shown here is derived from an EMBL/GenBank/DDBJ whole genome shotgun (WGS) entry which is preliminary data.</text>
</comment>
<dbReference type="PANTHER" id="PTHR23506">
    <property type="entry name" value="GH10249P"/>
    <property type="match status" value="1"/>
</dbReference>
<feature type="region of interest" description="Disordered" evidence="6">
    <location>
        <begin position="480"/>
        <end position="562"/>
    </location>
</feature>
<feature type="transmembrane region" description="Helical" evidence="7">
    <location>
        <begin position="104"/>
        <end position="125"/>
    </location>
</feature>
<keyword evidence="4 7" id="KW-1133">Transmembrane helix</keyword>
<dbReference type="InterPro" id="IPR050930">
    <property type="entry name" value="MFS_Vesicular_Transporter"/>
</dbReference>
<dbReference type="PROSITE" id="PS50850">
    <property type="entry name" value="MFS"/>
    <property type="match status" value="1"/>
</dbReference>
<keyword evidence="3 7" id="KW-0812">Transmembrane</keyword>
<dbReference type="CDD" id="cd17325">
    <property type="entry name" value="MFS_MdtG_SLC18_like"/>
    <property type="match status" value="1"/>
</dbReference>
<evidence type="ECO:0000313" key="10">
    <source>
        <dbReference type="Proteomes" id="UP001375240"/>
    </source>
</evidence>
<reference evidence="9 10" key="1">
    <citation type="submission" date="2019-10" db="EMBL/GenBank/DDBJ databases">
        <authorList>
            <person name="Palmer J.M."/>
        </authorList>
    </citation>
    <scope>NUCLEOTIDE SEQUENCE [LARGE SCALE GENOMIC DNA]</scope>
    <source>
        <strain evidence="9 10">TWF696</strain>
    </source>
</reference>
<keyword evidence="2" id="KW-0813">Transport</keyword>
<dbReference type="PANTHER" id="PTHR23506:SF23">
    <property type="entry name" value="GH10249P"/>
    <property type="match status" value="1"/>
</dbReference>
<keyword evidence="10" id="KW-1185">Reference proteome</keyword>
<feature type="transmembrane region" description="Helical" evidence="7">
    <location>
        <begin position="412"/>
        <end position="432"/>
    </location>
</feature>
<dbReference type="InterPro" id="IPR011701">
    <property type="entry name" value="MFS"/>
</dbReference>
<feature type="transmembrane region" description="Helical" evidence="7">
    <location>
        <begin position="29"/>
        <end position="58"/>
    </location>
</feature>
<feature type="compositionally biased region" description="Basic and acidic residues" evidence="6">
    <location>
        <begin position="490"/>
        <end position="504"/>
    </location>
</feature>
<dbReference type="Pfam" id="PF07690">
    <property type="entry name" value="MFS_1"/>
    <property type="match status" value="1"/>
</dbReference>
<evidence type="ECO:0000313" key="9">
    <source>
        <dbReference type="EMBL" id="KAK6338974.1"/>
    </source>
</evidence>
<dbReference type="Gene3D" id="1.20.1250.20">
    <property type="entry name" value="MFS general substrate transporter like domains"/>
    <property type="match status" value="1"/>
</dbReference>
<evidence type="ECO:0000259" key="8">
    <source>
        <dbReference type="PROSITE" id="PS50850"/>
    </source>
</evidence>
<dbReference type="AlphaFoldDB" id="A0AAV9UDS4"/>
<evidence type="ECO:0000256" key="1">
    <source>
        <dbReference type="ARBA" id="ARBA00004141"/>
    </source>
</evidence>